<dbReference type="PANTHER" id="PTHR33607:SF2">
    <property type="entry name" value="ENDONUCLEASE-1"/>
    <property type="match status" value="1"/>
</dbReference>
<protein>
    <submittedName>
        <fullName evidence="4">Deoxyribonuclease I</fullName>
    </submittedName>
</protein>
<organism evidence="4 5">
    <name type="scientific">Stutzerimonas stutzeri</name>
    <name type="common">Pseudomonas stutzeri</name>
    <dbReference type="NCBI Taxonomy" id="316"/>
    <lineage>
        <taxon>Bacteria</taxon>
        <taxon>Pseudomonadati</taxon>
        <taxon>Pseudomonadota</taxon>
        <taxon>Gammaproteobacteria</taxon>
        <taxon>Pseudomonadales</taxon>
        <taxon>Pseudomonadaceae</taxon>
        <taxon>Stutzerimonas</taxon>
    </lineage>
</organism>
<sequence>MKTTALILAAFPAAISLVCTAAPATFDQAKVELRERVYFDRNLQGDTYCGCTWRWVGRTGGRIDPRSCGYEVRALPERAARIEYEHITPAWSFGHQRQCWQNGGRKNCVATDPVFRAMEADAHNLTVVVGEVNADRSHYNYAQLSKTPYQYGACATRVDFNQRAAEPRDEAKGLVARVQLYMHDWYGLRMSRQQQQLFTAWDRMYPPSDWELERDRRIAKVMGHSNPYVTGERTWTVGQQPSGDGLATPGVATHPFQGKNSRSILQHSQMTGATAGSVIGNRNSRVYHLPTGCPSYDLVREHNRVSFQTAAQAEQAGFRLAGNCR</sequence>
<dbReference type="GO" id="GO:0016787">
    <property type="term" value="F:hydrolase activity"/>
    <property type="evidence" value="ECO:0007669"/>
    <property type="project" value="UniProtKB-KW"/>
</dbReference>
<accession>A0A165T0A1</accession>
<gene>
    <name evidence="4" type="ORF">GQA94_22120</name>
</gene>
<dbReference type="EMBL" id="CP046903">
    <property type="protein sequence ID" value="QGZ32828.1"/>
    <property type="molecule type" value="Genomic_DNA"/>
</dbReference>
<geneLocation type="plasmid" evidence="5">
    <name>p1_pm101005</name>
</geneLocation>
<dbReference type="OrthoDB" id="9800417at2"/>
<evidence type="ECO:0000313" key="5">
    <source>
        <dbReference type="Proteomes" id="UP000438983"/>
    </source>
</evidence>
<name>A0A165T0A1_STUST</name>
<dbReference type="Gene3D" id="3.40.10.10">
    <property type="entry name" value="DNA Methylphosphotriester Repair Domain"/>
    <property type="match status" value="1"/>
</dbReference>
<dbReference type="Proteomes" id="UP000438983">
    <property type="component" value="Plasmid p1_PM101005"/>
</dbReference>
<evidence type="ECO:0000256" key="1">
    <source>
        <dbReference type="ARBA" id="ARBA00006429"/>
    </source>
</evidence>
<dbReference type="Pfam" id="PF04231">
    <property type="entry name" value="Endonuclease_1"/>
    <property type="match status" value="1"/>
</dbReference>
<dbReference type="InterPro" id="IPR044925">
    <property type="entry name" value="His-Me_finger_sf"/>
</dbReference>
<dbReference type="RefSeq" id="WP_063542341.1">
    <property type="nucleotide sequence ID" value="NZ_CP046903.1"/>
</dbReference>
<dbReference type="SUPFAM" id="SSF54060">
    <property type="entry name" value="His-Me finger endonucleases"/>
    <property type="match status" value="1"/>
</dbReference>
<dbReference type="AlphaFoldDB" id="A0A165T0A1"/>
<dbReference type="PANTHER" id="PTHR33607">
    <property type="entry name" value="ENDONUCLEASE-1"/>
    <property type="match status" value="1"/>
</dbReference>
<dbReference type="SUPFAM" id="SSF57884">
    <property type="entry name" value="Ada DNA repair protein, N-terminal domain (N-Ada 10)"/>
    <property type="match status" value="1"/>
</dbReference>
<comment type="similarity">
    <text evidence="1">Belongs to the EndA/NucM nuclease family.</text>
</comment>
<dbReference type="GO" id="GO:0004518">
    <property type="term" value="F:nuclease activity"/>
    <property type="evidence" value="ECO:0007669"/>
    <property type="project" value="UniProtKB-KW"/>
</dbReference>
<keyword evidence="3" id="KW-0378">Hydrolase</keyword>
<evidence type="ECO:0000313" key="4">
    <source>
        <dbReference type="EMBL" id="QGZ32828.1"/>
    </source>
</evidence>
<reference evidence="4 5" key="1">
    <citation type="submission" date="2019-12" db="EMBL/GenBank/DDBJ databases">
        <title>Complete genome sequence of Pseudomonas stutzeri.</title>
        <authorList>
            <person name="Lim S.R."/>
            <person name="Kim J.H."/>
        </authorList>
    </citation>
    <scope>NUCLEOTIDE SEQUENCE [LARGE SCALE GENOMIC DNA]</scope>
    <source>
        <strain evidence="4 5">PM101005</strain>
        <plasmid evidence="5">p1_pm101005</plasmid>
    </source>
</reference>
<keyword evidence="2" id="KW-0540">Nuclease</keyword>
<keyword evidence="4" id="KW-0614">Plasmid</keyword>
<proteinExistence type="inferred from homology"/>
<evidence type="ECO:0000256" key="3">
    <source>
        <dbReference type="ARBA" id="ARBA00022801"/>
    </source>
</evidence>
<dbReference type="InterPro" id="IPR007346">
    <property type="entry name" value="Endonuclease-I"/>
</dbReference>
<dbReference type="InterPro" id="IPR035451">
    <property type="entry name" value="Ada-like_dom_sf"/>
</dbReference>
<evidence type="ECO:0000256" key="2">
    <source>
        <dbReference type="ARBA" id="ARBA00022722"/>
    </source>
</evidence>